<proteinExistence type="predicted"/>
<dbReference type="AlphaFoldDB" id="B1WRG2"/>
<evidence type="ECO:0000313" key="2">
    <source>
        <dbReference type="Proteomes" id="UP000001203"/>
    </source>
</evidence>
<accession>B1WRG2</accession>
<dbReference type="Proteomes" id="UP000001203">
    <property type="component" value="Chromosome circular"/>
</dbReference>
<protein>
    <recommendedName>
        <fullName evidence="3">DUF104 domain-containing protein</fullName>
    </recommendedName>
</protein>
<dbReference type="EMBL" id="CP000806">
    <property type="protein sequence ID" value="ACB51811.1"/>
    <property type="molecule type" value="Genomic_DNA"/>
</dbReference>
<gene>
    <name evidence="1" type="ordered locus">cce_2463</name>
</gene>
<dbReference type="STRING" id="43989.cce_2463"/>
<evidence type="ECO:0000313" key="1">
    <source>
        <dbReference type="EMBL" id="ACB51811.1"/>
    </source>
</evidence>
<reference evidence="1 2" key="1">
    <citation type="journal article" date="2008" name="Proc. Natl. Acad. Sci. U.S.A.">
        <title>The genome of Cyanothece 51142, a unicellular diazotrophic cyanobacterium important in the marine nitrogen cycle.</title>
        <authorList>
            <person name="Welsh E.A."/>
            <person name="Liberton M."/>
            <person name="Stoeckel J."/>
            <person name="Loh T."/>
            <person name="Elvitigala T."/>
            <person name="Wang C."/>
            <person name="Wollam A."/>
            <person name="Fulton R.S."/>
            <person name="Clifton S.W."/>
            <person name="Jacobs J.M."/>
            <person name="Aurora R."/>
            <person name="Ghosh B.K."/>
            <person name="Sherman L.A."/>
            <person name="Smith R.D."/>
            <person name="Wilson R.K."/>
            <person name="Pakrasi H.B."/>
        </authorList>
    </citation>
    <scope>NUCLEOTIDE SEQUENCE [LARGE SCALE GENOMIC DNA]</scope>
    <source>
        <strain evidence="2">ATCC 51142 / BH68</strain>
    </source>
</reference>
<organism evidence="1 2">
    <name type="scientific">Crocosphaera subtropica (strain ATCC 51142 / BH68)</name>
    <name type="common">Cyanothece sp. (strain ATCC 51142)</name>
    <dbReference type="NCBI Taxonomy" id="43989"/>
    <lineage>
        <taxon>Bacteria</taxon>
        <taxon>Bacillati</taxon>
        <taxon>Cyanobacteriota</taxon>
        <taxon>Cyanophyceae</taxon>
        <taxon>Oscillatoriophycideae</taxon>
        <taxon>Chroococcales</taxon>
        <taxon>Aphanothecaceae</taxon>
        <taxon>Crocosphaera</taxon>
        <taxon>Crocosphaera subtropica</taxon>
    </lineage>
</organism>
<sequence length="80" mass="9340">MQEQLIVTYDGSAFYPEEKITLEPNTRYTIQIISQEKSQETTTKNAWDLLEEMTGTYEAAEDWSSEHDHYLYGTPKKSDN</sequence>
<dbReference type="KEGG" id="cyt:cce_2463"/>
<dbReference type="SUPFAM" id="SSF141694">
    <property type="entry name" value="AF2212/PG0164-like"/>
    <property type="match status" value="1"/>
</dbReference>
<dbReference type="HOGENOM" id="CLU_176057_0_0_3"/>
<dbReference type="eggNOG" id="ENOG5030MA6">
    <property type="taxonomic scope" value="Bacteria"/>
</dbReference>
<name>B1WRG2_CROS5</name>
<keyword evidence="2" id="KW-1185">Reference proteome</keyword>
<dbReference type="OrthoDB" id="428699at2"/>
<dbReference type="RefSeq" id="WP_009544844.1">
    <property type="nucleotide sequence ID" value="NC_010546.1"/>
</dbReference>
<evidence type="ECO:0008006" key="3">
    <source>
        <dbReference type="Google" id="ProtNLM"/>
    </source>
</evidence>